<evidence type="ECO:0000313" key="3">
    <source>
        <dbReference type="EMBL" id="SPU38684.1"/>
    </source>
</evidence>
<evidence type="ECO:0000259" key="2">
    <source>
        <dbReference type="PROSITE" id="PS50937"/>
    </source>
</evidence>
<dbReference type="PANTHER" id="PTHR30204:SF96">
    <property type="entry name" value="CHROMOSOME-ANCHORING PROTEIN RACA"/>
    <property type="match status" value="1"/>
</dbReference>
<dbReference type="Gene3D" id="1.10.1660.10">
    <property type="match status" value="1"/>
</dbReference>
<evidence type="ECO:0000313" key="4">
    <source>
        <dbReference type="Proteomes" id="UP000251431"/>
    </source>
</evidence>
<feature type="domain" description="HTH merR-type" evidence="2">
    <location>
        <begin position="1"/>
        <end position="67"/>
    </location>
</feature>
<gene>
    <name evidence="3" type="primary">hmrR_2</name>
    <name evidence="3" type="ORF">NCTC7582_04649</name>
</gene>
<dbReference type="RefSeq" id="WP_112118541.1">
    <property type="nucleotide sequence ID" value="NZ_JAXOWA010000001.1"/>
</dbReference>
<dbReference type="GO" id="GO:0003677">
    <property type="term" value="F:DNA binding"/>
    <property type="evidence" value="ECO:0007669"/>
    <property type="project" value="UniProtKB-KW"/>
</dbReference>
<sequence length="134" mass="16171">MKIGEFAICTGLSKDTIRYYEKMNLLQPEIKNKHRNYNKKDIDTVEAILKLKQTGFSLQEIKMLFDWSGNIDQNKKLTKEEIQNLLEIKVIFQEKYEQMLQREHQLKQIKQVLLNIDNKIKHLLEKNKEENCWF</sequence>
<keyword evidence="1" id="KW-0238">DNA-binding</keyword>
<dbReference type="SUPFAM" id="SSF46955">
    <property type="entry name" value="Putative DNA-binding domain"/>
    <property type="match status" value="1"/>
</dbReference>
<dbReference type="PANTHER" id="PTHR30204">
    <property type="entry name" value="REDOX-CYCLING DRUG-SENSING TRANSCRIPTIONAL ACTIVATOR SOXR"/>
    <property type="match status" value="1"/>
</dbReference>
<proteinExistence type="predicted"/>
<dbReference type="Pfam" id="PF13411">
    <property type="entry name" value="MerR_1"/>
    <property type="match status" value="1"/>
</dbReference>
<accession>A0A2X1AK82</accession>
<dbReference type="InterPro" id="IPR000551">
    <property type="entry name" value="MerR-type_HTH_dom"/>
</dbReference>
<dbReference type="InterPro" id="IPR047057">
    <property type="entry name" value="MerR_fam"/>
</dbReference>
<dbReference type="SMART" id="SM00422">
    <property type="entry name" value="HTH_MERR"/>
    <property type="match status" value="1"/>
</dbReference>
<dbReference type="EMBL" id="UAQE01000004">
    <property type="protein sequence ID" value="SPU38684.1"/>
    <property type="molecule type" value="Genomic_DNA"/>
</dbReference>
<organism evidence="3 4">
    <name type="scientific">Lysinibacillus capsici</name>
    <dbReference type="NCBI Taxonomy" id="2115968"/>
    <lineage>
        <taxon>Bacteria</taxon>
        <taxon>Bacillati</taxon>
        <taxon>Bacillota</taxon>
        <taxon>Bacilli</taxon>
        <taxon>Bacillales</taxon>
        <taxon>Bacillaceae</taxon>
        <taxon>Lysinibacillus</taxon>
    </lineage>
</organism>
<name>A0A2X1AK82_9BACI</name>
<evidence type="ECO:0000256" key="1">
    <source>
        <dbReference type="ARBA" id="ARBA00023125"/>
    </source>
</evidence>
<dbReference type="PROSITE" id="PS00552">
    <property type="entry name" value="HTH_MERR_1"/>
    <property type="match status" value="1"/>
</dbReference>
<dbReference type="Proteomes" id="UP000251431">
    <property type="component" value="Unassembled WGS sequence"/>
</dbReference>
<dbReference type="GO" id="GO:0003700">
    <property type="term" value="F:DNA-binding transcription factor activity"/>
    <property type="evidence" value="ECO:0007669"/>
    <property type="project" value="InterPro"/>
</dbReference>
<dbReference type="PROSITE" id="PS50937">
    <property type="entry name" value="HTH_MERR_2"/>
    <property type="match status" value="1"/>
</dbReference>
<dbReference type="AlphaFoldDB" id="A0A2X1AK82"/>
<reference evidence="3 4" key="1">
    <citation type="submission" date="2018-06" db="EMBL/GenBank/DDBJ databases">
        <authorList>
            <consortium name="Pathogen Informatics"/>
            <person name="Doyle S."/>
        </authorList>
    </citation>
    <scope>NUCLEOTIDE SEQUENCE [LARGE SCALE GENOMIC DNA]</scope>
    <source>
        <strain evidence="3 4">NCTC7582</strain>
    </source>
</reference>
<protein>
    <submittedName>
        <fullName evidence="3">MerR family transcriptional regulator</fullName>
    </submittedName>
</protein>
<dbReference type="InterPro" id="IPR009061">
    <property type="entry name" value="DNA-bd_dom_put_sf"/>
</dbReference>